<sequence>MLKSLPFSILFFCPFLVWCGESDDIFSLSLEELVTIEIATKNKQSIYSSPSTVYVITRQTIKQMGISNLQTLLNFVPGFQSTRDIEQGTANRISARGRSTALSESVLVQIDGNKVNDLYTGGISIINRLLDLGNVDHIEIIRGPGSALYGSNAFLGVVNIITTSMRNEVSISISHPAKISANLTYSHPFLDNQTTDVYLSLFKDKGHNYPLTDIYGITDNVRDPIKGMDVYLKQTLDAWLFTGRYMNRQLNDFIPLGSIGNDINQEQTQQWSVAAEYHGTLFKNLTYDAQLSHSQNKWETIALLIPKGVEINPGFSLTSNFIGGPFLSSQNTKFATNFRYQITNSHLLSTGISYEQAKINDVYTATTHDLFTLEPYEQSVRLTGEQSFNDKKSRNIASLYIQDQLSINEQWELTAGLRYDNYNDFGSATSPRLAAVWKAKEKSSVKLMYGTAFRAPNFLELYDRNNYVDFGNINLNAEEVETVEVAWLKTADNWHFEITAFRNKFKQLILLGAPVEHPDNPFFSPSFTNIDGQQSKGFETELQVKLTQQLSMKILWNWFSDSSDIDVARNTGAVIFDYHYDNWHINFNSFYRGQNKAVKNQQSYIVTSANASLQVSSQLKLSMSLENMFNQQYRTQSIMYDQGIANRGRTASISFEYQF</sequence>
<evidence type="ECO:0000256" key="4">
    <source>
        <dbReference type="ARBA" id="ARBA00022452"/>
    </source>
</evidence>
<evidence type="ECO:0000256" key="12">
    <source>
        <dbReference type="PROSITE-ProRule" id="PRU10144"/>
    </source>
</evidence>
<dbReference type="PANTHER" id="PTHR30069">
    <property type="entry name" value="TONB-DEPENDENT OUTER MEMBRANE RECEPTOR"/>
    <property type="match status" value="1"/>
</dbReference>
<feature type="domain" description="TonB-dependent receptor-like beta-barrel" evidence="14">
    <location>
        <begin position="245"/>
        <end position="627"/>
    </location>
</feature>
<dbReference type="InterPro" id="IPR010917">
    <property type="entry name" value="TonB_rcpt_CS"/>
</dbReference>
<organism evidence="16 17">
    <name type="scientific">Pseudoalteromonas holothuriae</name>
    <dbReference type="NCBI Taxonomy" id="2963714"/>
    <lineage>
        <taxon>Bacteria</taxon>
        <taxon>Pseudomonadati</taxon>
        <taxon>Pseudomonadota</taxon>
        <taxon>Gammaproteobacteria</taxon>
        <taxon>Alteromonadales</taxon>
        <taxon>Pseudoalteromonadaceae</taxon>
        <taxon>Pseudoalteromonas</taxon>
    </lineage>
</organism>
<name>A0A9W4QS56_9GAMM</name>
<evidence type="ECO:0000256" key="3">
    <source>
        <dbReference type="ARBA" id="ARBA00022448"/>
    </source>
</evidence>
<evidence type="ECO:0000256" key="6">
    <source>
        <dbReference type="ARBA" id="ARBA00022729"/>
    </source>
</evidence>
<comment type="similarity">
    <text evidence="2">Belongs to the TonB-dependent receptor family. Hemoglobin/haptoglobin binding protein subfamily.</text>
</comment>
<comment type="caution">
    <text evidence="16">The sequence shown here is derived from an EMBL/GenBank/DDBJ whole genome shotgun (WGS) entry which is preliminary data.</text>
</comment>
<dbReference type="SUPFAM" id="SSF56935">
    <property type="entry name" value="Porins"/>
    <property type="match status" value="1"/>
</dbReference>
<dbReference type="PROSITE" id="PS01156">
    <property type="entry name" value="TONB_DEPENDENT_REC_2"/>
    <property type="match status" value="1"/>
</dbReference>
<dbReference type="GO" id="GO:0009279">
    <property type="term" value="C:cell outer membrane"/>
    <property type="evidence" value="ECO:0007669"/>
    <property type="project" value="UniProtKB-SubCell"/>
</dbReference>
<reference evidence="16" key="1">
    <citation type="submission" date="2022-07" db="EMBL/GenBank/DDBJ databases">
        <authorList>
            <person name="Criscuolo A."/>
        </authorList>
    </citation>
    <scope>NUCLEOTIDE SEQUENCE</scope>
    <source>
        <strain evidence="16">CIP111854</strain>
    </source>
</reference>
<keyword evidence="6" id="KW-0732">Signal</keyword>
<gene>
    <name evidence="16" type="primary">cirA_1</name>
    <name evidence="16" type="ORF">PSECIP111854_00606</name>
</gene>
<dbReference type="Gene3D" id="2.170.130.10">
    <property type="entry name" value="TonB-dependent receptor, plug domain"/>
    <property type="match status" value="1"/>
</dbReference>
<keyword evidence="4 11" id="KW-1134">Transmembrane beta strand</keyword>
<evidence type="ECO:0000256" key="11">
    <source>
        <dbReference type="PROSITE-ProRule" id="PRU01360"/>
    </source>
</evidence>
<evidence type="ECO:0000256" key="10">
    <source>
        <dbReference type="ARBA" id="ARBA00023237"/>
    </source>
</evidence>
<feature type="domain" description="TonB-dependent receptor plug" evidence="15">
    <location>
        <begin position="47"/>
        <end position="157"/>
    </location>
</feature>
<dbReference type="Pfam" id="PF07715">
    <property type="entry name" value="Plug"/>
    <property type="match status" value="1"/>
</dbReference>
<dbReference type="InterPro" id="IPR000531">
    <property type="entry name" value="Beta-barrel_TonB"/>
</dbReference>
<dbReference type="PANTHER" id="PTHR30069:SF29">
    <property type="entry name" value="HEMOGLOBIN AND HEMOGLOBIN-HAPTOGLOBIN-BINDING PROTEIN 1-RELATED"/>
    <property type="match status" value="1"/>
</dbReference>
<evidence type="ECO:0000313" key="16">
    <source>
        <dbReference type="EMBL" id="CAH9050798.1"/>
    </source>
</evidence>
<evidence type="ECO:0000259" key="15">
    <source>
        <dbReference type="Pfam" id="PF07715"/>
    </source>
</evidence>
<proteinExistence type="inferred from homology"/>
<feature type="short sequence motif" description="TonB C-terminal box" evidence="12">
    <location>
        <begin position="642"/>
        <end position="659"/>
    </location>
</feature>
<dbReference type="InterPro" id="IPR037066">
    <property type="entry name" value="Plug_dom_sf"/>
</dbReference>
<protein>
    <submittedName>
        <fullName evidence="16">Colicin I receptor</fullName>
    </submittedName>
</protein>
<dbReference type="InterPro" id="IPR012910">
    <property type="entry name" value="Plug_dom"/>
</dbReference>
<keyword evidence="5 11" id="KW-0812">Transmembrane</keyword>
<dbReference type="PROSITE" id="PS52016">
    <property type="entry name" value="TONB_DEPENDENT_REC_3"/>
    <property type="match status" value="1"/>
</dbReference>
<dbReference type="RefSeq" id="WP_261625753.1">
    <property type="nucleotide sequence ID" value="NZ_CAMAPC010000002.1"/>
</dbReference>
<keyword evidence="8 11" id="KW-0472">Membrane</keyword>
<evidence type="ECO:0000256" key="7">
    <source>
        <dbReference type="ARBA" id="ARBA00023077"/>
    </source>
</evidence>
<dbReference type="Proteomes" id="UP001152467">
    <property type="component" value="Unassembled WGS sequence"/>
</dbReference>
<keyword evidence="7 13" id="KW-0798">TonB box</keyword>
<evidence type="ECO:0000313" key="17">
    <source>
        <dbReference type="Proteomes" id="UP001152467"/>
    </source>
</evidence>
<accession>A0A9W4QS56</accession>
<evidence type="ECO:0000256" key="9">
    <source>
        <dbReference type="ARBA" id="ARBA00023170"/>
    </source>
</evidence>
<evidence type="ECO:0000259" key="14">
    <source>
        <dbReference type="Pfam" id="PF00593"/>
    </source>
</evidence>
<dbReference type="InterPro" id="IPR039426">
    <property type="entry name" value="TonB-dep_rcpt-like"/>
</dbReference>
<evidence type="ECO:0000256" key="13">
    <source>
        <dbReference type="RuleBase" id="RU003357"/>
    </source>
</evidence>
<dbReference type="InterPro" id="IPR036942">
    <property type="entry name" value="Beta-barrel_TonB_sf"/>
</dbReference>
<keyword evidence="10 11" id="KW-0998">Cell outer membrane</keyword>
<keyword evidence="3 11" id="KW-0813">Transport</keyword>
<evidence type="ECO:0000256" key="5">
    <source>
        <dbReference type="ARBA" id="ARBA00022692"/>
    </source>
</evidence>
<keyword evidence="9 16" id="KW-0675">Receptor</keyword>
<keyword evidence="17" id="KW-1185">Reference proteome</keyword>
<dbReference type="GO" id="GO:0015344">
    <property type="term" value="F:siderophore uptake transmembrane transporter activity"/>
    <property type="evidence" value="ECO:0007669"/>
    <property type="project" value="TreeGrafter"/>
</dbReference>
<dbReference type="EMBL" id="CAMAPC010000002">
    <property type="protein sequence ID" value="CAH9050798.1"/>
    <property type="molecule type" value="Genomic_DNA"/>
</dbReference>
<dbReference type="Gene3D" id="2.40.170.20">
    <property type="entry name" value="TonB-dependent receptor, beta-barrel domain"/>
    <property type="match status" value="1"/>
</dbReference>
<dbReference type="CDD" id="cd01347">
    <property type="entry name" value="ligand_gated_channel"/>
    <property type="match status" value="1"/>
</dbReference>
<evidence type="ECO:0000256" key="2">
    <source>
        <dbReference type="ARBA" id="ARBA00008143"/>
    </source>
</evidence>
<evidence type="ECO:0000256" key="1">
    <source>
        <dbReference type="ARBA" id="ARBA00004571"/>
    </source>
</evidence>
<dbReference type="Pfam" id="PF00593">
    <property type="entry name" value="TonB_dep_Rec_b-barrel"/>
    <property type="match status" value="1"/>
</dbReference>
<dbReference type="GO" id="GO:0044718">
    <property type="term" value="P:siderophore transmembrane transport"/>
    <property type="evidence" value="ECO:0007669"/>
    <property type="project" value="TreeGrafter"/>
</dbReference>
<comment type="subcellular location">
    <subcellularLocation>
        <location evidence="1 11">Cell outer membrane</location>
        <topology evidence="1 11">Multi-pass membrane protein</topology>
    </subcellularLocation>
</comment>
<dbReference type="AlphaFoldDB" id="A0A9W4QS56"/>
<evidence type="ECO:0000256" key="8">
    <source>
        <dbReference type="ARBA" id="ARBA00023136"/>
    </source>
</evidence>